<dbReference type="InterPro" id="IPR036640">
    <property type="entry name" value="ABC1_TM_sf"/>
</dbReference>
<dbReference type="InterPro" id="IPR011527">
    <property type="entry name" value="ABC1_TM_dom"/>
</dbReference>
<evidence type="ECO:0000256" key="3">
    <source>
        <dbReference type="ARBA" id="ARBA00022475"/>
    </source>
</evidence>
<evidence type="ECO:0000256" key="10">
    <source>
        <dbReference type="ARBA" id="ARBA00023455"/>
    </source>
</evidence>
<evidence type="ECO:0000256" key="5">
    <source>
        <dbReference type="ARBA" id="ARBA00022692"/>
    </source>
</evidence>
<feature type="transmembrane region" description="Helical" evidence="12">
    <location>
        <begin position="338"/>
        <end position="359"/>
    </location>
</feature>
<evidence type="ECO:0000256" key="1">
    <source>
        <dbReference type="ARBA" id="ARBA00004429"/>
    </source>
</evidence>
<keyword evidence="5 12" id="KW-0812">Transmembrane</keyword>
<protein>
    <submittedName>
        <fullName evidence="15">Iron-siderophore ABC transporter permease</fullName>
        <ecNumber evidence="15">3.6.3.42</ecNumber>
    </submittedName>
</protein>
<dbReference type="InterPro" id="IPR003593">
    <property type="entry name" value="AAA+_ATPase"/>
</dbReference>
<feature type="transmembrane region" description="Helical" evidence="12">
    <location>
        <begin position="249"/>
        <end position="269"/>
    </location>
</feature>
<dbReference type="Gene3D" id="3.40.50.300">
    <property type="entry name" value="P-loop containing nucleotide triphosphate hydrolases"/>
    <property type="match status" value="1"/>
</dbReference>
<keyword evidence="3" id="KW-1003">Cell membrane</keyword>
<dbReference type="PROSITE" id="PS50893">
    <property type="entry name" value="ABC_TRANSPORTER_2"/>
    <property type="match status" value="1"/>
</dbReference>
<sequence length="795" mass="82941">MQRQTAVVTGDSVTAQGVAPTRRGRETGVRRVSKDGDFRLGNSATISGAERRDEQGGSAQTRNTQDGGNARGNKNAQAKNAQSGKNAKSSHNQSSASLMQFFRPVRGKLIAAIALQIVASLFSVMPYIALLWLADAMAVPARPDGHTAWNAVMIYLIAVSVESLIAALGMLLTHIADVDLQARTRIDLADTLGRVPLGWFDANGAGRVRKALNDDVESLHHLIAHSILDIASAVVTPLVGVVFCFVMDWRIGLIALIPAVLYMATFSLMSPRDNRGVMDQIAASLAAVSEAIVDYVGGVAVLKIFGCAKEGSRRFRKTSNAFISDFARLVGPQMRAQAVALIWLSAPVVALMVALGGVIFVDSGSIEPAKALVVALVALSLPGALITLASGNQAYSEGREAVERITGLLNEPPLPQPSKPLRPANRTVEFDDVHFSYPQVDGAGDVADSADGAEGADNSSLTGDGYANNQNDSGILDGASGNEPKDVSVAVSVRGLSDVASSSAFGSVPRETSREPTNTADVANEMANVSDSNEAIAGVSFTVPEGGTVALVGPSGAGKSTLALLLARFHDVDAGSIRIGGVDVRQITEPVLRANVGLVLQQVQLPALSLKENIALGRSDASMDDIIAAAKAAHIHERIMALPRGYDSVIGDDALLSGGEAQRVSIARVILQNTPILIMDEATSAADPEIETEIQSALSDLVVGRTVVIIAHRLQTVQHADNILVIDHGRIIQSGTHAQLANVPGAYADMWQAQQSDKGAQASAASSAETSIAASAASATDAANATTAISKEDRS</sequence>
<dbReference type="STRING" id="77635.BISU_0270"/>
<keyword evidence="8 12" id="KW-1133">Transmembrane helix</keyword>
<evidence type="ECO:0000256" key="12">
    <source>
        <dbReference type="SAM" id="Phobius"/>
    </source>
</evidence>
<reference evidence="15 16" key="1">
    <citation type="submission" date="2014-03" db="EMBL/GenBank/DDBJ databases">
        <title>Genomics of Bifidobacteria.</title>
        <authorList>
            <person name="Ventura M."/>
            <person name="Milani C."/>
            <person name="Lugli G.A."/>
        </authorList>
    </citation>
    <scope>NUCLEOTIDE SEQUENCE [LARGE SCALE GENOMIC DNA]</scope>
    <source>
        <strain evidence="15 16">LMG 11597</strain>
    </source>
</reference>
<dbReference type="eggNOG" id="COG1132">
    <property type="taxonomic scope" value="Bacteria"/>
</dbReference>
<keyword evidence="4" id="KW-0997">Cell inner membrane</keyword>
<keyword evidence="6" id="KW-0547">Nucleotide-binding</keyword>
<dbReference type="EMBL" id="JGZR01000006">
    <property type="protein sequence ID" value="KFJ03793.1"/>
    <property type="molecule type" value="Genomic_DNA"/>
</dbReference>
<evidence type="ECO:0000256" key="4">
    <source>
        <dbReference type="ARBA" id="ARBA00022519"/>
    </source>
</evidence>
<evidence type="ECO:0000259" key="14">
    <source>
        <dbReference type="PROSITE" id="PS50929"/>
    </source>
</evidence>
<comment type="similarity">
    <text evidence="10">Belongs to the ABC transporter superfamily. Siderophore-Fe(3+) uptake transporter (SIUT) (TC 3.A.1.21) family.</text>
</comment>
<evidence type="ECO:0000256" key="7">
    <source>
        <dbReference type="ARBA" id="ARBA00022840"/>
    </source>
</evidence>
<organism evidence="15 16">
    <name type="scientific">Bifidobacterium subtile</name>
    <dbReference type="NCBI Taxonomy" id="77635"/>
    <lineage>
        <taxon>Bacteria</taxon>
        <taxon>Bacillati</taxon>
        <taxon>Actinomycetota</taxon>
        <taxon>Actinomycetes</taxon>
        <taxon>Bifidobacteriales</taxon>
        <taxon>Bifidobacteriaceae</taxon>
        <taxon>Bifidobacterium</taxon>
    </lineage>
</organism>
<dbReference type="PANTHER" id="PTHR43394:SF1">
    <property type="entry name" value="ATP-BINDING CASSETTE SUB-FAMILY B MEMBER 10, MITOCHONDRIAL"/>
    <property type="match status" value="1"/>
</dbReference>
<dbReference type="Pfam" id="PF00664">
    <property type="entry name" value="ABC_membrane"/>
    <property type="match status" value="1"/>
</dbReference>
<dbReference type="FunFam" id="3.40.50.300:FF:000221">
    <property type="entry name" value="Multidrug ABC transporter ATP-binding protein"/>
    <property type="match status" value="1"/>
</dbReference>
<evidence type="ECO:0000256" key="8">
    <source>
        <dbReference type="ARBA" id="ARBA00022989"/>
    </source>
</evidence>
<feature type="compositionally biased region" description="Basic and acidic residues" evidence="11">
    <location>
        <begin position="23"/>
        <end position="38"/>
    </location>
</feature>
<comment type="subcellular location">
    <subcellularLocation>
        <location evidence="1">Cell inner membrane</location>
        <topology evidence="1">Multi-pass membrane protein</topology>
    </subcellularLocation>
</comment>
<feature type="compositionally biased region" description="Low complexity" evidence="11">
    <location>
        <begin position="758"/>
        <end position="789"/>
    </location>
</feature>
<dbReference type="InterPro" id="IPR027417">
    <property type="entry name" value="P-loop_NTPase"/>
</dbReference>
<feature type="domain" description="ABC transporter" evidence="13">
    <location>
        <begin position="517"/>
        <end position="753"/>
    </location>
</feature>
<feature type="transmembrane region" description="Helical" evidence="12">
    <location>
        <begin position="153"/>
        <end position="176"/>
    </location>
</feature>
<dbReference type="GO" id="GO:0005886">
    <property type="term" value="C:plasma membrane"/>
    <property type="evidence" value="ECO:0007669"/>
    <property type="project" value="UniProtKB-SubCell"/>
</dbReference>
<dbReference type="EC" id="3.6.3.42" evidence="15"/>
<comment type="caution">
    <text evidence="15">The sequence shown here is derived from an EMBL/GenBank/DDBJ whole genome shotgun (WGS) entry which is preliminary data.</text>
</comment>
<feature type="domain" description="ABC transmembrane type-1" evidence="14">
    <location>
        <begin position="110"/>
        <end position="397"/>
    </location>
</feature>
<keyword evidence="9 12" id="KW-0472">Membrane</keyword>
<dbReference type="GO" id="GO:0005524">
    <property type="term" value="F:ATP binding"/>
    <property type="evidence" value="ECO:0007669"/>
    <property type="project" value="UniProtKB-KW"/>
</dbReference>
<evidence type="ECO:0000313" key="16">
    <source>
        <dbReference type="Proteomes" id="UP000029055"/>
    </source>
</evidence>
<evidence type="ECO:0000256" key="6">
    <source>
        <dbReference type="ARBA" id="ARBA00022741"/>
    </source>
</evidence>
<dbReference type="SUPFAM" id="SSF90123">
    <property type="entry name" value="ABC transporter transmembrane region"/>
    <property type="match status" value="1"/>
</dbReference>
<dbReference type="Gene3D" id="1.20.1560.10">
    <property type="entry name" value="ABC transporter type 1, transmembrane domain"/>
    <property type="match status" value="1"/>
</dbReference>
<feature type="compositionally biased region" description="Polar residues" evidence="11">
    <location>
        <begin position="1"/>
        <end position="15"/>
    </location>
</feature>
<feature type="transmembrane region" description="Helical" evidence="12">
    <location>
        <begin position="222"/>
        <end position="243"/>
    </location>
</feature>
<name>A0A087E7P2_9BIFI</name>
<dbReference type="PANTHER" id="PTHR43394">
    <property type="entry name" value="ATP-DEPENDENT PERMEASE MDL1, MITOCHONDRIAL"/>
    <property type="match status" value="1"/>
</dbReference>
<evidence type="ECO:0000256" key="11">
    <source>
        <dbReference type="SAM" id="MobiDB-lite"/>
    </source>
</evidence>
<dbReference type="GO" id="GO:0015421">
    <property type="term" value="F:ABC-type oligopeptide transporter activity"/>
    <property type="evidence" value="ECO:0007669"/>
    <property type="project" value="TreeGrafter"/>
</dbReference>
<feature type="compositionally biased region" description="Polar residues" evidence="11">
    <location>
        <begin position="57"/>
        <end position="92"/>
    </location>
</feature>
<accession>A0A087E7P2</accession>
<dbReference type="OrthoDB" id="9806127at2"/>
<proteinExistence type="inferred from homology"/>
<evidence type="ECO:0000256" key="2">
    <source>
        <dbReference type="ARBA" id="ARBA00022448"/>
    </source>
</evidence>
<dbReference type="PROSITE" id="PS50929">
    <property type="entry name" value="ABC_TM1F"/>
    <property type="match status" value="1"/>
</dbReference>
<dbReference type="SUPFAM" id="SSF52540">
    <property type="entry name" value="P-loop containing nucleoside triphosphate hydrolases"/>
    <property type="match status" value="1"/>
</dbReference>
<keyword evidence="2" id="KW-0813">Transport</keyword>
<feature type="region of interest" description="Disordered" evidence="11">
    <location>
        <begin position="758"/>
        <end position="795"/>
    </location>
</feature>
<gene>
    <name evidence="15" type="ORF">BISU_0270</name>
</gene>
<keyword evidence="15" id="KW-0378">Hydrolase</keyword>
<dbReference type="PROSITE" id="PS00211">
    <property type="entry name" value="ABC_TRANSPORTER_1"/>
    <property type="match status" value="1"/>
</dbReference>
<dbReference type="InterPro" id="IPR017871">
    <property type="entry name" value="ABC_transporter-like_CS"/>
</dbReference>
<feature type="compositionally biased region" description="Polar residues" evidence="11">
    <location>
        <begin position="458"/>
        <end position="473"/>
    </location>
</feature>
<evidence type="ECO:0000313" key="15">
    <source>
        <dbReference type="EMBL" id="KFJ03793.1"/>
    </source>
</evidence>
<feature type="compositionally biased region" description="Low complexity" evidence="11">
    <location>
        <begin position="441"/>
        <end position="457"/>
    </location>
</feature>
<dbReference type="RefSeq" id="WP_081672634.1">
    <property type="nucleotide sequence ID" value="NZ_CP062939.1"/>
</dbReference>
<feature type="region of interest" description="Disordered" evidence="11">
    <location>
        <begin position="1"/>
        <end position="92"/>
    </location>
</feature>
<feature type="transmembrane region" description="Helical" evidence="12">
    <location>
        <begin position="109"/>
        <end position="133"/>
    </location>
</feature>
<dbReference type="InterPro" id="IPR003439">
    <property type="entry name" value="ABC_transporter-like_ATP-bd"/>
</dbReference>
<dbReference type="SMART" id="SM00382">
    <property type="entry name" value="AAA"/>
    <property type="match status" value="1"/>
</dbReference>
<dbReference type="AlphaFoldDB" id="A0A087E7P2"/>
<feature type="region of interest" description="Disordered" evidence="11">
    <location>
        <begin position="441"/>
        <end position="482"/>
    </location>
</feature>
<dbReference type="Proteomes" id="UP000029055">
    <property type="component" value="Unassembled WGS sequence"/>
</dbReference>
<dbReference type="CDD" id="cd07346">
    <property type="entry name" value="ABC_6TM_exporters"/>
    <property type="match status" value="1"/>
</dbReference>
<keyword evidence="7" id="KW-0067">ATP-binding</keyword>
<evidence type="ECO:0000256" key="9">
    <source>
        <dbReference type="ARBA" id="ARBA00023136"/>
    </source>
</evidence>
<dbReference type="GO" id="GO:0016887">
    <property type="term" value="F:ATP hydrolysis activity"/>
    <property type="evidence" value="ECO:0007669"/>
    <property type="project" value="InterPro"/>
</dbReference>
<dbReference type="InterPro" id="IPR039421">
    <property type="entry name" value="Type_1_exporter"/>
</dbReference>
<dbReference type="Pfam" id="PF00005">
    <property type="entry name" value="ABC_tran"/>
    <property type="match status" value="1"/>
</dbReference>
<keyword evidence="16" id="KW-1185">Reference proteome</keyword>
<evidence type="ECO:0000259" key="13">
    <source>
        <dbReference type="PROSITE" id="PS50893"/>
    </source>
</evidence>